<dbReference type="AlphaFoldDB" id="A0A4Q0YKR2"/>
<reference evidence="1 2" key="1">
    <citation type="submission" date="2017-10" db="EMBL/GenBank/DDBJ databases">
        <title>Nyctiphanis sp. nov., isolated from the stomach of the euphausiid Nyctiphanes simplex (Hansen, 1911) in the Gulf of California.</title>
        <authorList>
            <person name="Gomez-Gil B."/>
            <person name="Aguilar-Mendez M."/>
            <person name="Lopez-Cortes A."/>
            <person name="Gomez-Gutierrez J."/>
            <person name="Roque A."/>
            <person name="Lang E."/>
            <person name="Gonzalez-Castillo A."/>
        </authorList>
    </citation>
    <scope>NUCLEOTIDE SEQUENCE [LARGE SCALE GENOMIC DNA]</scope>
    <source>
        <strain evidence="1 2">CAIM 600</strain>
    </source>
</reference>
<dbReference type="RefSeq" id="WP_129123913.1">
    <property type="nucleotide sequence ID" value="NZ_PEIB01000038.1"/>
</dbReference>
<evidence type="ECO:0000313" key="1">
    <source>
        <dbReference type="EMBL" id="RXJ71347.1"/>
    </source>
</evidence>
<dbReference type="Proteomes" id="UP000290287">
    <property type="component" value="Unassembled WGS sequence"/>
</dbReference>
<proteinExistence type="predicted"/>
<name>A0A4Q0YKR2_9GAMM</name>
<organism evidence="1 2">
    <name type="scientific">Veronia nyctiphanis</name>
    <dbReference type="NCBI Taxonomy" id="1278244"/>
    <lineage>
        <taxon>Bacteria</taxon>
        <taxon>Pseudomonadati</taxon>
        <taxon>Pseudomonadota</taxon>
        <taxon>Gammaproteobacteria</taxon>
        <taxon>Vibrionales</taxon>
        <taxon>Vibrionaceae</taxon>
        <taxon>Veronia</taxon>
    </lineage>
</organism>
<accession>A0A4Q0YKR2</accession>
<keyword evidence="2" id="KW-1185">Reference proteome</keyword>
<evidence type="ECO:0000313" key="2">
    <source>
        <dbReference type="Proteomes" id="UP000290287"/>
    </source>
</evidence>
<protein>
    <submittedName>
        <fullName evidence="1">Uncharacterized protein</fullName>
    </submittedName>
</protein>
<gene>
    <name evidence="1" type="ORF">CS022_21200</name>
</gene>
<dbReference type="EMBL" id="PEIB01000038">
    <property type="protein sequence ID" value="RXJ71347.1"/>
    <property type="molecule type" value="Genomic_DNA"/>
</dbReference>
<dbReference type="OrthoDB" id="5829733at2"/>
<comment type="caution">
    <text evidence="1">The sequence shown here is derived from an EMBL/GenBank/DDBJ whole genome shotgun (WGS) entry which is preliminary data.</text>
</comment>
<sequence length="233" mass="27072">MKQTVPLNQWLYKALIENEMDGFSVLEIRNDLLEDTAELFDKQALRKIIYRQIYKLVDRGFLEKRQDEAQGSNRYFKTDRFKALHFVSAKRTILPPNNVESQKEPLRSFLGYICEEKAQSEAELRVMLGEADEYKRVLAHFPAQSTFIHPLYEKSKAYSSELLGRINALSKLVADAVKRDPRSQSADNQTIFRNYKGILFESPTNDAASWSSYQPQDFLVLEDLKQRVISHLT</sequence>